<evidence type="ECO:0000313" key="4">
    <source>
        <dbReference type="EMBL" id="TXC02291.1"/>
    </source>
</evidence>
<dbReference type="InterPro" id="IPR011032">
    <property type="entry name" value="GroES-like_sf"/>
</dbReference>
<dbReference type="PANTHER" id="PTHR45348">
    <property type="entry name" value="HYPOTHETICAL OXIDOREDUCTASE (EUROFUNG)"/>
    <property type="match status" value="1"/>
</dbReference>
<accession>A0A5C6SXQ2</accession>
<dbReference type="PANTHER" id="PTHR45348:SF5">
    <property type="entry name" value="OXIDOREDUCTASE, PUTATIVE (AFU_ORTHOLOGUE AFUA_8G01420)-RELATED"/>
    <property type="match status" value="1"/>
</dbReference>
<organism evidence="4 5">
    <name type="scientific">Fusarium oxysporum f. sp. cubense</name>
    <dbReference type="NCBI Taxonomy" id="61366"/>
    <lineage>
        <taxon>Eukaryota</taxon>
        <taxon>Fungi</taxon>
        <taxon>Dikarya</taxon>
        <taxon>Ascomycota</taxon>
        <taxon>Pezizomycotina</taxon>
        <taxon>Sordariomycetes</taxon>
        <taxon>Hypocreomycetidae</taxon>
        <taxon>Hypocreales</taxon>
        <taxon>Nectriaceae</taxon>
        <taxon>Fusarium</taxon>
        <taxon>Fusarium oxysporum species complex</taxon>
    </lineage>
</organism>
<dbReference type="GO" id="GO:0016651">
    <property type="term" value="F:oxidoreductase activity, acting on NAD(P)H"/>
    <property type="evidence" value="ECO:0007669"/>
    <property type="project" value="InterPro"/>
</dbReference>
<dbReference type="InterPro" id="IPR047122">
    <property type="entry name" value="Trans-enoyl_RdTase-like"/>
</dbReference>
<evidence type="ECO:0000256" key="2">
    <source>
        <dbReference type="ARBA" id="ARBA00023002"/>
    </source>
</evidence>
<dbReference type="Pfam" id="PF08240">
    <property type="entry name" value="ADH_N"/>
    <property type="match status" value="1"/>
</dbReference>
<comment type="similarity">
    <text evidence="1">Belongs to the zinc-containing alcohol dehydrogenase family.</text>
</comment>
<name>A0A5C6SXQ2_FUSOC</name>
<dbReference type="Proteomes" id="UP000321331">
    <property type="component" value="Unassembled WGS sequence"/>
</dbReference>
<proteinExistence type="inferred from homology"/>
<sequence>MKEAIVHPDGKVEITESPIPSPGPDQVVIKVIYSGSNPKDWKLPKWGGQAHNSGDDVAGTIHAVGSNVYEFKLGDRVAAFHQMKEAHGGFAEYAVAWSHTTFPIPKKTSFEAEASTIPLAVMTAAHALYYRLRLPTPWEPTMTPSPLLIYGGSTAVGAFAIKLASLANIHPIISVAGAGAAYVETIIDRTKGDKIIDYRAGDAKLVERLKKALGGKKLEYAFDAVSEKGSYQNIVEVLEPNGNLTLVLPPSQREQIPASVNLSQAMVGLVHRAVDPESVEGKAGIKTGVKDFGFMLYRLIGRGLQEGWFSGHPYQRVPGGLYGLESGLQDLKDGKASAFKYIYHIPDTTGVGAV</sequence>
<protein>
    <recommendedName>
        <fullName evidence="3">Enoyl reductase (ER) domain-containing protein</fullName>
    </recommendedName>
</protein>
<evidence type="ECO:0000259" key="3">
    <source>
        <dbReference type="SMART" id="SM00829"/>
    </source>
</evidence>
<feature type="domain" description="Enoyl reductase (ER)" evidence="3">
    <location>
        <begin position="10"/>
        <end position="336"/>
    </location>
</feature>
<evidence type="ECO:0000313" key="5">
    <source>
        <dbReference type="Proteomes" id="UP000321331"/>
    </source>
</evidence>
<dbReference type="Gene3D" id="3.40.50.720">
    <property type="entry name" value="NAD(P)-binding Rossmann-like Domain"/>
    <property type="match status" value="1"/>
</dbReference>
<dbReference type="EMBL" id="VMNF01000008">
    <property type="protein sequence ID" value="TXC02291.1"/>
    <property type="molecule type" value="Genomic_DNA"/>
</dbReference>
<comment type="caution">
    <text evidence="4">The sequence shown here is derived from an EMBL/GenBank/DDBJ whole genome shotgun (WGS) entry which is preliminary data.</text>
</comment>
<dbReference type="SMART" id="SM00829">
    <property type="entry name" value="PKS_ER"/>
    <property type="match status" value="1"/>
</dbReference>
<dbReference type="SUPFAM" id="SSF51735">
    <property type="entry name" value="NAD(P)-binding Rossmann-fold domains"/>
    <property type="match status" value="1"/>
</dbReference>
<reference evidence="4 5" key="1">
    <citation type="submission" date="2019-07" db="EMBL/GenBank/DDBJ databases">
        <title>The First High-Quality Draft Genome Sequence of the Causal Agent of the Current Panama Disease Epidemic.</title>
        <authorList>
            <person name="Warmington R.J."/>
            <person name="Kay W."/>
            <person name="Jeffries A."/>
            <person name="Bebber D."/>
            <person name="Moore K."/>
            <person name="Studholme D.J."/>
        </authorList>
    </citation>
    <scope>NUCLEOTIDE SEQUENCE [LARGE SCALE GENOMIC DNA]</scope>
    <source>
        <strain evidence="4 5">TR4</strain>
    </source>
</reference>
<dbReference type="CDD" id="cd08249">
    <property type="entry name" value="enoyl_reductase_like"/>
    <property type="match status" value="1"/>
</dbReference>
<dbReference type="Gene3D" id="3.90.180.10">
    <property type="entry name" value="Medium-chain alcohol dehydrogenases, catalytic domain"/>
    <property type="match status" value="1"/>
</dbReference>
<keyword evidence="2" id="KW-0560">Oxidoreductase</keyword>
<dbReference type="InterPro" id="IPR013154">
    <property type="entry name" value="ADH-like_N"/>
</dbReference>
<gene>
    <name evidence="4" type="ORF">FocTR4_00014708</name>
</gene>
<dbReference type="InterPro" id="IPR036291">
    <property type="entry name" value="NAD(P)-bd_dom_sf"/>
</dbReference>
<dbReference type="AlphaFoldDB" id="A0A5C6SXQ2"/>
<dbReference type="SUPFAM" id="SSF50129">
    <property type="entry name" value="GroES-like"/>
    <property type="match status" value="1"/>
</dbReference>
<evidence type="ECO:0000256" key="1">
    <source>
        <dbReference type="ARBA" id="ARBA00008072"/>
    </source>
</evidence>
<dbReference type="InterPro" id="IPR020843">
    <property type="entry name" value="ER"/>
</dbReference>